<dbReference type="OrthoDB" id="284481at2"/>
<dbReference type="PROSITE" id="PS50914">
    <property type="entry name" value="BON"/>
    <property type="match status" value="1"/>
</dbReference>
<dbReference type="InterPro" id="IPR007055">
    <property type="entry name" value="BON_dom"/>
</dbReference>
<sequence precursor="true">MKRLLPAFVVATALVGTPALAQDGPLNRVGRALDNAGRNVRNRVETEVARGQAYAEERDLLYRVTRRLDWDKPLVGSTIRIEIRPDSSVVLRGSVLTEDGKKRAVDLVANTVGVGTVVDELAVVKGVKVIESTPAVVVPPPGDVKVVTPKTRTTVVTPPVEVKVEEKP</sequence>
<evidence type="ECO:0000259" key="2">
    <source>
        <dbReference type="PROSITE" id="PS50914"/>
    </source>
</evidence>
<evidence type="ECO:0000256" key="1">
    <source>
        <dbReference type="SAM" id="SignalP"/>
    </source>
</evidence>
<feature type="domain" description="BON" evidence="2">
    <location>
        <begin position="56"/>
        <end position="125"/>
    </location>
</feature>
<dbReference type="Pfam" id="PF04972">
    <property type="entry name" value="BON"/>
    <property type="match status" value="1"/>
</dbReference>
<organism evidence="3 4">
    <name type="scientific">Aquisphaera giovannonii</name>
    <dbReference type="NCBI Taxonomy" id="406548"/>
    <lineage>
        <taxon>Bacteria</taxon>
        <taxon>Pseudomonadati</taxon>
        <taxon>Planctomycetota</taxon>
        <taxon>Planctomycetia</taxon>
        <taxon>Isosphaerales</taxon>
        <taxon>Isosphaeraceae</taxon>
        <taxon>Aquisphaera</taxon>
    </lineage>
</organism>
<proteinExistence type="predicted"/>
<dbReference type="Proteomes" id="UP000324233">
    <property type="component" value="Chromosome"/>
</dbReference>
<protein>
    <submittedName>
        <fullName evidence="3">Periplasmic protein</fullName>
    </submittedName>
</protein>
<accession>A0A5B9VXB4</accession>
<evidence type="ECO:0000313" key="4">
    <source>
        <dbReference type="Proteomes" id="UP000324233"/>
    </source>
</evidence>
<dbReference type="AlphaFoldDB" id="A0A5B9VXB4"/>
<gene>
    <name evidence="3" type="ORF">OJF2_12030</name>
</gene>
<dbReference type="RefSeq" id="WP_148592106.1">
    <property type="nucleotide sequence ID" value="NZ_CP042997.1"/>
</dbReference>
<feature type="signal peptide" evidence="1">
    <location>
        <begin position="1"/>
        <end position="21"/>
    </location>
</feature>
<evidence type="ECO:0000313" key="3">
    <source>
        <dbReference type="EMBL" id="QEH32724.1"/>
    </source>
</evidence>
<dbReference type="EMBL" id="CP042997">
    <property type="protein sequence ID" value="QEH32724.1"/>
    <property type="molecule type" value="Genomic_DNA"/>
</dbReference>
<keyword evidence="4" id="KW-1185">Reference proteome</keyword>
<dbReference type="KEGG" id="agv:OJF2_12030"/>
<keyword evidence="1" id="KW-0732">Signal</keyword>
<reference evidence="3 4" key="1">
    <citation type="submission" date="2019-08" db="EMBL/GenBank/DDBJ databases">
        <title>Deep-cultivation of Planctomycetes and their phenomic and genomic characterization uncovers novel biology.</title>
        <authorList>
            <person name="Wiegand S."/>
            <person name="Jogler M."/>
            <person name="Boedeker C."/>
            <person name="Pinto D."/>
            <person name="Vollmers J."/>
            <person name="Rivas-Marin E."/>
            <person name="Kohn T."/>
            <person name="Peeters S.H."/>
            <person name="Heuer A."/>
            <person name="Rast P."/>
            <person name="Oberbeckmann S."/>
            <person name="Bunk B."/>
            <person name="Jeske O."/>
            <person name="Meyerdierks A."/>
            <person name="Storesund J.E."/>
            <person name="Kallscheuer N."/>
            <person name="Luecker S."/>
            <person name="Lage O.M."/>
            <person name="Pohl T."/>
            <person name="Merkel B.J."/>
            <person name="Hornburger P."/>
            <person name="Mueller R.-W."/>
            <person name="Bruemmer F."/>
            <person name="Labrenz M."/>
            <person name="Spormann A.M."/>
            <person name="Op den Camp H."/>
            <person name="Overmann J."/>
            <person name="Amann R."/>
            <person name="Jetten M.S.M."/>
            <person name="Mascher T."/>
            <person name="Medema M.H."/>
            <person name="Devos D.P."/>
            <person name="Kaster A.-K."/>
            <person name="Ovreas L."/>
            <person name="Rohde M."/>
            <person name="Galperin M.Y."/>
            <person name="Jogler C."/>
        </authorList>
    </citation>
    <scope>NUCLEOTIDE SEQUENCE [LARGE SCALE GENOMIC DNA]</scope>
    <source>
        <strain evidence="3 4">OJF2</strain>
    </source>
</reference>
<feature type="chain" id="PRO_5022962653" evidence="1">
    <location>
        <begin position="22"/>
        <end position="168"/>
    </location>
</feature>
<name>A0A5B9VXB4_9BACT</name>